<evidence type="ECO:0000313" key="7">
    <source>
        <dbReference type="EMBL" id="RAW01285.1"/>
    </source>
</evidence>
<name>A0A364Y321_9BACT</name>
<dbReference type="OrthoDB" id="708224at2"/>
<dbReference type="InterPro" id="IPR018357">
    <property type="entry name" value="Hexapep_transf_CS"/>
</dbReference>
<sequence>MKKSLIIFGAGGLGREVKTIVDVLPEWNVSGFCDDHVPVGTTVMGAPILGDTKYLETLKAASVVVAIGNPLIKRDIVNKIKQNTNIEFVTIIHPRAVLCDASTIDVGRGTIITAGSILTTSIRVGQHVLINLNATVGHDAVIGDFTSVMPGVNIAGQVEIASAVMIGSGANILNRIRIGDDAVVGSGAVVLENVLPGKTVVGVPAKSILKK</sequence>
<keyword evidence="8" id="KW-1185">Reference proteome</keyword>
<dbReference type="CDD" id="cd03360">
    <property type="entry name" value="LbH_AT_putative"/>
    <property type="match status" value="1"/>
</dbReference>
<dbReference type="PANTHER" id="PTHR43300:SF7">
    <property type="entry name" value="UDP-N-ACETYLBACILLOSAMINE N-ACETYLTRANSFERASE"/>
    <property type="match status" value="1"/>
</dbReference>
<evidence type="ECO:0000256" key="2">
    <source>
        <dbReference type="ARBA" id="ARBA00022679"/>
    </source>
</evidence>
<dbReference type="RefSeq" id="WP_112746771.1">
    <property type="nucleotide sequence ID" value="NZ_QMFY01000004.1"/>
</dbReference>
<accession>A0A364Y321</accession>
<reference evidence="7 8" key="1">
    <citation type="submission" date="2018-06" db="EMBL/GenBank/DDBJ databases">
        <title>Chryseolinea flavus sp. nov., a member of the phylum Bacteroidetes isolated from soil.</title>
        <authorList>
            <person name="Li Y."/>
            <person name="Wang J."/>
        </authorList>
    </citation>
    <scope>NUCLEOTIDE SEQUENCE [LARGE SCALE GENOMIC DNA]</scope>
    <source>
        <strain evidence="7 8">SDU1-6</strain>
    </source>
</reference>
<evidence type="ECO:0000256" key="5">
    <source>
        <dbReference type="PIRSR" id="PIRSR620019-2"/>
    </source>
</evidence>
<dbReference type="Pfam" id="PF17836">
    <property type="entry name" value="PglD_N"/>
    <property type="match status" value="1"/>
</dbReference>
<protein>
    <submittedName>
        <fullName evidence="7">Acetyltransferase</fullName>
    </submittedName>
</protein>
<comment type="similarity">
    <text evidence="1">Belongs to the transferase hexapeptide repeat family.</text>
</comment>
<proteinExistence type="inferred from homology"/>
<dbReference type="Proteomes" id="UP000251889">
    <property type="component" value="Unassembled WGS sequence"/>
</dbReference>
<keyword evidence="2 7" id="KW-0808">Transferase</keyword>
<dbReference type="InterPro" id="IPR020019">
    <property type="entry name" value="AcTrfase_PglD-like"/>
</dbReference>
<gene>
    <name evidence="7" type="ORF">DQQ10_10265</name>
</gene>
<evidence type="ECO:0000259" key="6">
    <source>
        <dbReference type="Pfam" id="PF17836"/>
    </source>
</evidence>
<dbReference type="PANTHER" id="PTHR43300">
    <property type="entry name" value="ACETYLTRANSFERASE"/>
    <property type="match status" value="1"/>
</dbReference>
<evidence type="ECO:0000256" key="1">
    <source>
        <dbReference type="ARBA" id="ARBA00007274"/>
    </source>
</evidence>
<dbReference type="InterPro" id="IPR050179">
    <property type="entry name" value="Trans_hexapeptide_repeat"/>
</dbReference>
<dbReference type="PROSITE" id="PS00101">
    <property type="entry name" value="HEXAPEP_TRANSFERASES"/>
    <property type="match status" value="1"/>
</dbReference>
<comment type="caution">
    <text evidence="7">The sequence shown here is derived from an EMBL/GenBank/DDBJ whole genome shotgun (WGS) entry which is preliminary data.</text>
</comment>
<dbReference type="InterPro" id="IPR011004">
    <property type="entry name" value="Trimer_LpxA-like_sf"/>
</dbReference>
<dbReference type="SUPFAM" id="SSF51161">
    <property type="entry name" value="Trimeric LpxA-like enzymes"/>
    <property type="match status" value="1"/>
</dbReference>
<feature type="domain" description="PglD N-terminal" evidence="6">
    <location>
        <begin position="5"/>
        <end position="80"/>
    </location>
</feature>
<dbReference type="Gene3D" id="2.160.10.10">
    <property type="entry name" value="Hexapeptide repeat proteins"/>
    <property type="match status" value="1"/>
</dbReference>
<dbReference type="GO" id="GO:0016740">
    <property type="term" value="F:transferase activity"/>
    <property type="evidence" value="ECO:0007669"/>
    <property type="project" value="UniProtKB-KW"/>
</dbReference>
<dbReference type="NCBIfam" id="TIGR03570">
    <property type="entry name" value="NeuD_NnaD"/>
    <property type="match status" value="1"/>
</dbReference>
<feature type="site" description="Increases basicity of active site His" evidence="4">
    <location>
        <position position="139"/>
    </location>
</feature>
<feature type="binding site" evidence="5">
    <location>
        <position position="68"/>
    </location>
    <ligand>
        <name>substrate</name>
    </ligand>
</feature>
<dbReference type="EMBL" id="QMFY01000004">
    <property type="protein sequence ID" value="RAW01285.1"/>
    <property type="molecule type" value="Genomic_DNA"/>
</dbReference>
<dbReference type="InterPro" id="IPR041561">
    <property type="entry name" value="PglD_N"/>
</dbReference>
<dbReference type="AlphaFoldDB" id="A0A364Y321"/>
<evidence type="ECO:0000256" key="3">
    <source>
        <dbReference type="ARBA" id="ARBA00022737"/>
    </source>
</evidence>
<feature type="active site" description="Proton acceptor" evidence="4">
    <location>
        <position position="138"/>
    </location>
</feature>
<dbReference type="Gene3D" id="3.40.50.20">
    <property type="match status" value="1"/>
</dbReference>
<evidence type="ECO:0000313" key="8">
    <source>
        <dbReference type="Proteomes" id="UP000251889"/>
    </source>
</evidence>
<evidence type="ECO:0000256" key="4">
    <source>
        <dbReference type="PIRSR" id="PIRSR620019-1"/>
    </source>
</evidence>
<organism evidence="7 8">
    <name type="scientific">Pseudochryseolinea flava</name>
    <dbReference type="NCBI Taxonomy" id="2059302"/>
    <lineage>
        <taxon>Bacteria</taxon>
        <taxon>Pseudomonadati</taxon>
        <taxon>Bacteroidota</taxon>
        <taxon>Cytophagia</taxon>
        <taxon>Cytophagales</taxon>
        <taxon>Fulvivirgaceae</taxon>
        <taxon>Pseudochryseolinea</taxon>
    </lineage>
</organism>
<keyword evidence="3" id="KW-0677">Repeat</keyword>